<evidence type="ECO:0000313" key="1">
    <source>
        <dbReference type="EMBL" id="MDR6208886.1"/>
    </source>
</evidence>
<dbReference type="EMBL" id="JAVIZJ010000002">
    <property type="protein sequence ID" value="MDR6208886.1"/>
    <property type="molecule type" value="Genomic_DNA"/>
</dbReference>
<proteinExistence type="predicted"/>
<reference evidence="1" key="1">
    <citation type="submission" date="2023-08" db="EMBL/GenBank/DDBJ databases">
        <title>Functional and genomic diversity of the sorghum phyllosphere microbiome.</title>
        <authorList>
            <person name="Shade A."/>
        </authorList>
    </citation>
    <scope>NUCLEOTIDE SEQUENCE</scope>
    <source>
        <strain evidence="1">SORGH_AS_0885</strain>
    </source>
</reference>
<keyword evidence="2" id="KW-1185">Reference proteome</keyword>
<organism evidence="1 2">
    <name type="scientific">Nocardioides zeae</name>
    <dbReference type="NCBI Taxonomy" id="1457234"/>
    <lineage>
        <taxon>Bacteria</taxon>
        <taxon>Bacillati</taxon>
        <taxon>Actinomycetota</taxon>
        <taxon>Actinomycetes</taxon>
        <taxon>Propionibacteriales</taxon>
        <taxon>Nocardioidaceae</taxon>
        <taxon>Nocardioides</taxon>
    </lineage>
</organism>
<comment type="caution">
    <text evidence="1">The sequence shown here is derived from an EMBL/GenBank/DDBJ whole genome shotgun (WGS) entry which is preliminary data.</text>
</comment>
<gene>
    <name evidence="1" type="ORF">QE364_000578</name>
</gene>
<name>A0ACC6IDS8_9ACTN</name>
<dbReference type="Proteomes" id="UP001261666">
    <property type="component" value="Unassembled WGS sequence"/>
</dbReference>
<evidence type="ECO:0000313" key="2">
    <source>
        <dbReference type="Proteomes" id="UP001261666"/>
    </source>
</evidence>
<accession>A0ACC6IDS8</accession>
<keyword evidence="1" id="KW-0560">Oxidoreductase</keyword>
<protein>
    <submittedName>
        <fullName evidence="1">Leucine dehydrogenase</fullName>
        <ecNumber evidence="1">1.4.1.9</ecNumber>
    </submittedName>
</protein>
<sequence length="351" mass="35523">MTVSPDIDAPLFSGAFGSEQLVHLADPATGLRAVVAIDDTTLGPGLGGVRMRPYASPAAAAEEAQRLAAAMSLKNALAGLPYGGAKSVILAGGVPSDAAGRAALMRRFGSFVAGLGGRYLPGVDMGTTTADLDLVAASGATVTCNDEDPSPWTALGVYQAIRAAVEHRWAADGLRDVHVVIQGAGHVGAVLGELLVDAGARITVSDVDPGRAAAVAERLGGTVVAPEGVATVECDVFAPCAVARVVSAATVDGLRCGVVAGAANDTLEDDGLAEDLLSAGITYVPDFLANAGGVIQIHGHLEGWETDRLVARVGAIRDLTREVLAAADREGTSPLVTARVLAQGRIDAARR</sequence>
<dbReference type="EC" id="1.4.1.9" evidence="1"/>